<evidence type="ECO:0000313" key="1">
    <source>
        <dbReference type="EMBL" id="QDT07144.1"/>
    </source>
</evidence>
<proteinExistence type="predicted"/>
<accession>A0A517NJ38</accession>
<dbReference type="EMBL" id="CP036525">
    <property type="protein sequence ID" value="QDT07144.1"/>
    <property type="molecule type" value="Genomic_DNA"/>
</dbReference>
<dbReference type="OrthoDB" id="246496at2"/>
<sequence length="457" mass="50899">MSKRTMTGSDVFHMAIVAVPILALAGTIGAATVSWRSHQTRLEQAIRDVTADGTTIDHSTQLRRYDANSSKDATATWKAILAATEDYNAVYGGPFAWEGDESPYEQLVPPGQDWVAAEVIHQYAQGAEPILQKIDSLLDSGDTIWTPLVAEAFEMNLNEVQKSRALARLLRYVFLDAVHQGDSQRAIMTIRATDRFFGPSQQSFLMVGELVQIACYSVTMAEVRRSIAADVWTDEELAEIKSIIDKPSEWDRRWRSVVESELYSYLPVLMDGKIGSSLSRQTAAPLPLGVAPSSLISVVQMQQELINLPVAQRYSEIDKARQITEDHARKPDDASMDRLLQVPFTSSDWLTDLLTPAYGALAGAFSRVANEQRYTRTVLATRQFERQFHRWPESLDELGRVGLPQSETQAFDGGPFAFEVDAQDQMTIYLQSNRNTDWSHVLGRDPEVITLVPGAGD</sequence>
<gene>
    <name evidence="1" type="ORF">K227x_55690</name>
</gene>
<evidence type="ECO:0000313" key="2">
    <source>
        <dbReference type="Proteomes" id="UP000318538"/>
    </source>
</evidence>
<dbReference type="RefSeq" id="WP_145174719.1">
    <property type="nucleotide sequence ID" value="NZ_CP036525.1"/>
</dbReference>
<keyword evidence="2" id="KW-1185">Reference proteome</keyword>
<organism evidence="1 2">
    <name type="scientific">Rubripirellula lacrimiformis</name>
    <dbReference type="NCBI Taxonomy" id="1930273"/>
    <lineage>
        <taxon>Bacteria</taxon>
        <taxon>Pseudomonadati</taxon>
        <taxon>Planctomycetota</taxon>
        <taxon>Planctomycetia</taxon>
        <taxon>Pirellulales</taxon>
        <taxon>Pirellulaceae</taxon>
        <taxon>Rubripirellula</taxon>
    </lineage>
</organism>
<dbReference type="Proteomes" id="UP000318538">
    <property type="component" value="Chromosome"/>
</dbReference>
<dbReference type="KEGG" id="rlc:K227x_55690"/>
<dbReference type="AlphaFoldDB" id="A0A517NJ38"/>
<protein>
    <submittedName>
        <fullName evidence="1">Uncharacterized protein</fullName>
    </submittedName>
</protein>
<name>A0A517NJ38_9BACT</name>
<reference evidence="1 2" key="1">
    <citation type="submission" date="2019-02" db="EMBL/GenBank/DDBJ databases">
        <title>Deep-cultivation of Planctomycetes and their phenomic and genomic characterization uncovers novel biology.</title>
        <authorList>
            <person name="Wiegand S."/>
            <person name="Jogler M."/>
            <person name="Boedeker C."/>
            <person name="Pinto D."/>
            <person name="Vollmers J."/>
            <person name="Rivas-Marin E."/>
            <person name="Kohn T."/>
            <person name="Peeters S.H."/>
            <person name="Heuer A."/>
            <person name="Rast P."/>
            <person name="Oberbeckmann S."/>
            <person name="Bunk B."/>
            <person name="Jeske O."/>
            <person name="Meyerdierks A."/>
            <person name="Storesund J.E."/>
            <person name="Kallscheuer N."/>
            <person name="Luecker S."/>
            <person name="Lage O.M."/>
            <person name="Pohl T."/>
            <person name="Merkel B.J."/>
            <person name="Hornburger P."/>
            <person name="Mueller R.-W."/>
            <person name="Bruemmer F."/>
            <person name="Labrenz M."/>
            <person name="Spormann A.M."/>
            <person name="Op den Camp H."/>
            <person name="Overmann J."/>
            <person name="Amann R."/>
            <person name="Jetten M.S.M."/>
            <person name="Mascher T."/>
            <person name="Medema M.H."/>
            <person name="Devos D.P."/>
            <person name="Kaster A.-K."/>
            <person name="Ovreas L."/>
            <person name="Rohde M."/>
            <person name="Galperin M.Y."/>
            <person name="Jogler C."/>
        </authorList>
    </citation>
    <scope>NUCLEOTIDE SEQUENCE [LARGE SCALE GENOMIC DNA]</scope>
    <source>
        <strain evidence="1 2">K22_7</strain>
    </source>
</reference>